<gene>
    <name evidence="5" type="ORF">KS2013_1879</name>
</gene>
<dbReference type="PANTHER" id="PTHR43309">
    <property type="entry name" value="5-OXOPROLINASE SUBUNIT C"/>
    <property type="match status" value="1"/>
</dbReference>
<dbReference type="PATRIC" id="fig|1144748.3.peg.1898"/>
<dbReference type="OrthoDB" id="9768696at2"/>
<dbReference type="PANTHER" id="PTHR43309:SF5">
    <property type="entry name" value="5-OXOPROLINASE SUBUNIT C"/>
    <property type="match status" value="1"/>
</dbReference>
<dbReference type="GO" id="GO:0005524">
    <property type="term" value="F:ATP binding"/>
    <property type="evidence" value="ECO:0007669"/>
    <property type="project" value="UniProtKB-KW"/>
</dbReference>
<accession>A0A1B3BCW1</accession>
<dbReference type="EMBL" id="CP012418">
    <property type="protein sequence ID" value="AOE50588.1"/>
    <property type="molecule type" value="Genomic_DNA"/>
</dbReference>
<dbReference type="AlphaFoldDB" id="A0A1B3BCW1"/>
<dbReference type="NCBIfam" id="TIGR00724">
    <property type="entry name" value="urea_amlyse_rel"/>
    <property type="match status" value="1"/>
</dbReference>
<organism evidence="5 6">
    <name type="scientific">Kangiella sediminilitoris</name>
    <dbReference type="NCBI Taxonomy" id="1144748"/>
    <lineage>
        <taxon>Bacteria</taxon>
        <taxon>Pseudomonadati</taxon>
        <taxon>Pseudomonadota</taxon>
        <taxon>Gammaproteobacteria</taxon>
        <taxon>Kangiellales</taxon>
        <taxon>Kangiellaceae</taxon>
        <taxon>Kangiella</taxon>
    </lineage>
</organism>
<dbReference type="Proteomes" id="UP000094147">
    <property type="component" value="Chromosome"/>
</dbReference>
<dbReference type="GO" id="GO:0016787">
    <property type="term" value="F:hydrolase activity"/>
    <property type="evidence" value="ECO:0007669"/>
    <property type="project" value="UniProtKB-KW"/>
</dbReference>
<dbReference type="InterPro" id="IPR029000">
    <property type="entry name" value="Cyclophilin-like_dom_sf"/>
</dbReference>
<keyword evidence="2" id="KW-0378">Hydrolase</keyword>
<keyword evidence="5" id="KW-0456">Lyase</keyword>
<dbReference type="Pfam" id="PF02626">
    <property type="entry name" value="CT_A_B"/>
    <property type="match status" value="1"/>
</dbReference>
<dbReference type="RefSeq" id="WP_068993027.1">
    <property type="nucleotide sequence ID" value="NZ_CP012418.1"/>
</dbReference>
<dbReference type="Gene3D" id="2.40.100.10">
    <property type="entry name" value="Cyclophilin-like"/>
    <property type="match status" value="1"/>
</dbReference>
<name>A0A1B3BCW1_9GAMM</name>
<evidence type="ECO:0000313" key="6">
    <source>
        <dbReference type="Proteomes" id="UP000094147"/>
    </source>
</evidence>
<evidence type="ECO:0000313" key="5">
    <source>
        <dbReference type="EMBL" id="AOE50588.1"/>
    </source>
</evidence>
<evidence type="ECO:0000256" key="2">
    <source>
        <dbReference type="ARBA" id="ARBA00022801"/>
    </source>
</evidence>
<dbReference type="SMART" id="SM00797">
    <property type="entry name" value="AHS2"/>
    <property type="match status" value="1"/>
</dbReference>
<keyword evidence="3" id="KW-0067">ATP-binding</keyword>
<dbReference type="KEGG" id="ksd:KS2013_1879"/>
<sequence length="313" mass="34319">MAIKVHKAGLQTTVQDSGRSGYRKYGVANNGALDEYSHRLANWLVGKEKDSPTLEVTQIGPVLEFTTATTIGIAGAEFELFINDQAVPINQTLHIKAGDTLSFGHLKSGARAYIAFSGDLEIPSIMQSRSTNLLASFGGLNGRALQDGDCLSISSELFAQERTVPEELLMEHHHNLKQKHIIVRMIPGREFSCLEKGSKEKFLCSDFEVNSYSNRMAIKLDGAELSTREEQSMITSPIVPGTVQLPSNGQPIIILADGQTAGGYPRIGQVITADLSLLAQLKPHDRLSFYPIDIQQAKKILLQKQDFISNLIK</sequence>
<evidence type="ECO:0000256" key="3">
    <source>
        <dbReference type="ARBA" id="ARBA00022840"/>
    </source>
</evidence>
<dbReference type="STRING" id="1144748.KS2013_1879"/>
<feature type="domain" description="Carboxyltransferase" evidence="4">
    <location>
        <begin position="24"/>
        <end position="307"/>
    </location>
</feature>
<keyword evidence="6" id="KW-1185">Reference proteome</keyword>
<dbReference type="SUPFAM" id="SSF50891">
    <property type="entry name" value="Cyclophilin-like"/>
    <property type="match status" value="1"/>
</dbReference>
<evidence type="ECO:0000259" key="4">
    <source>
        <dbReference type="SMART" id="SM00797"/>
    </source>
</evidence>
<reference evidence="6" key="1">
    <citation type="submission" date="2015-08" db="EMBL/GenBank/DDBJ databases">
        <authorList>
            <person name="Kim K.M."/>
        </authorList>
    </citation>
    <scope>NUCLEOTIDE SEQUENCE [LARGE SCALE GENOMIC DNA]</scope>
    <source>
        <strain evidence="6">KCTC 23892</strain>
    </source>
</reference>
<protein>
    <submittedName>
        <fullName evidence="5">Urea amidolyase related protein</fullName>
    </submittedName>
</protein>
<dbReference type="InterPro" id="IPR003778">
    <property type="entry name" value="CT_A_B"/>
</dbReference>
<proteinExistence type="predicted"/>
<keyword evidence="1" id="KW-0547">Nucleotide-binding</keyword>
<evidence type="ECO:0000256" key="1">
    <source>
        <dbReference type="ARBA" id="ARBA00022741"/>
    </source>
</evidence>
<dbReference type="GO" id="GO:0016829">
    <property type="term" value="F:lyase activity"/>
    <property type="evidence" value="ECO:0007669"/>
    <property type="project" value="UniProtKB-KW"/>
</dbReference>
<dbReference type="InterPro" id="IPR052708">
    <property type="entry name" value="PxpC"/>
</dbReference>